<feature type="transmembrane region" description="Helical" evidence="2">
    <location>
        <begin position="116"/>
        <end position="136"/>
    </location>
</feature>
<feature type="transmembrane region" description="Helical" evidence="2">
    <location>
        <begin position="85"/>
        <end position="104"/>
    </location>
</feature>
<dbReference type="OrthoDB" id="2374256at2"/>
<dbReference type="Pfam" id="PF14089">
    <property type="entry name" value="KbaA"/>
    <property type="match status" value="1"/>
</dbReference>
<evidence type="ECO:0000256" key="2">
    <source>
        <dbReference type="SAM" id="Phobius"/>
    </source>
</evidence>
<comment type="caution">
    <text evidence="3">The sequence shown here is derived from an EMBL/GenBank/DDBJ whole genome shotgun (WGS) entry which is preliminary data.</text>
</comment>
<dbReference type="EMBL" id="RYZZ01000058">
    <property type="protein sequence ID" value="RUQ24156.1"/>
    <property type="molecule type" value="Genomic_DNA"/>
</dbReference>
<name>A0A3S0VDN7_9BACI</name>
<sequence length="228" mass="25844">MNSRNIVRLFMTTLIIGGVTAGLAGFVARWDQFAPMFSSFDLGEILSTFVWMFGVGLIFSVISQAGYFAYLTVHRFGLGIFRSASLWNAVQLVLVIFVLFDLVYLRFITFAEGEGLGSYLGLAILLLIVGLIVAYFKMKQTNKQAFIPALFFMTVVTILEWVPVLRVNDESWIYFMLLPLLVCNAYQLLILNKLIERSQRELESKRASKQKSGKQAIRKGNKQKVKTK</sequence>
<feature type="transmembrane region" description="Helical" evidence="2">
    <location>
        <begin position="145"/>
        <end position="165"/>
    </location>
</feature>
<dbReference type="PIRSF" id="PIRSF029886">
    <property type="entry name" value="KBAA"/>
    <property type="match status" value="1"/>
</dbReference>
<dbReference type="AlphaFoldDB" id="A0A3S0VDN7"/>
<keyword evidence="4" id="KW-1185">Reference proteome</keyword>
<evidence type="ECO:0000256" key="1">
    <source>
        <dbReference type="SAM" id="MobiDB-lite"/>
    </source>
</evidence>
<keyword evidence="2" id="KW-1133">Transmembrane helix</keyword>
<feature type="region of interest" description="Disordered" evidence="1">
    <location>
        <begin position="202"/>
        <end position="228"/>
    </location>
</feature>
<feature type="compositionally biased region" description="Basic residues" evidence="1">
    <location>
        <begin position="207"/>
        <end position="228"/>
    </location>
</feature>
<dbReference type="GO" id="GO:0045881">
    <property type="term" value="P:positive regulation of sporulation resulting in formation of a cellular spore"/>
    <property type="evidence" value="ECO:0007669"/>
    <property type="project" value="InterPro"/>
</dbReference>
<keyword evidence="2" id="KW-0472">Membrane</keyword>
<reference evidence="3 4" key="1">
    <citation type="submission" date="2018-12" db="EMBL/GenBank/DDBJ databases">
        <title>Bacillus chawlae sp. nov., Bacillus glennii sp. nov., and Bacillus saganii sp. nov. Isolated from the Vehicle Assembly Building at Kennedy Space Center where the Viking Spacecraft were Assembled.</title>
        <authorList>
            <person name="Seuylemezian A."/>
            <person name="Vaishampayan P."/>
        </authorList>
    </citation>
    <scope>NUCLEOTIDE SEQUENCE [LARGE SCALE GENOMIC DNA]</scope>
    <source>
        <strain evidence="3 4">L5</strain>
    </source>
</reference>
<dbReference type="SMART" id="SM01251">
    <property type="entry name" value="KbaA"/>
    <property type="match status" value="1"/>
</dbReference>
<feature type="transmembrane region" description="Helical" evidence="2">
    <location>
        <begin position="48"/>
        <end position="73"/>
    </location>
</feature>
<dbReference type="RefSeq" id="WP_126867358.1">
    <property type="nucleotide sequence ID" value="NZ_JAUSTX010000019.1"/>
</dbReference>
<protein>
    <submittedName>
        <fullName evidence="3">KinB-signaling pathway activation protein</fullName>
    </submittedName>
</protein>
<organism evidence="3 4">
    <name type="scientific">Peribacillus cavernae</name>
    <dbReference type="NCBI Taxonomy" id="1674310"/>
    <lineage>
        <taxon>Bacteria</taxon>
        <taxon>Bacillati</taxon>
        <taxon>Bacillota</taxon>
        <taxon>Bacilli</taxon>
        <taxon>Bacillales</taxon>
        <taxon>Bacillaceae</taxon>
        <taxon>Peribacillus</taxon>
    </lineage>
</organism>
<dbReference type="InterPro" id="IPR024164">
    <property type="entry name" value="KinB-signalling_activ"/>
</dbReference>
<feature type="transmembrane region" description="Helical" evidence="2">
    <location>
        <begin position="7"/>
        <end position="28"/>
    </location>
</feature>
<proteinExistence type="predicted"/>
<dbReference type="Proteomes" id="UP000267430">
    <property type="component" value="Unassembled WGS sequence"/>
</dbReference>
<accession>A0A3S0VDN7</accession>
<feature type="transmembrane region" description="Helical" evidence="2">
    <location>
        <begin position="171"/>
        <end position="191"/>
    </location>
</feature>
<keyword evidence="2" id="KW-0812">Transmembrane</keyword>
<evidence type="ECO:0000313" key="3">
    <source>
        <dbReference type="EMBL" id="RUQ24156.1"/>
    </source>
</evidence>
<evidence type="ECO:0000313" key="4">
    <source>
        <dbReference type="Proteomes" id="UP000267430"/>
    </source>
</evidence>
<gene>
    <name evidence="3" type="ORF">ELQ35_22250</name>
</gene>